<name>A0A9N8W217_9GLOM</name>
<comment type="caution">
    <text evidence="1">The sequence shown here is derived from an EMBL/GenBank/DDBJ whole genome shotgun (WGS) entry which is preliminary data.</text>
</comment>
<sequence>MTLEELRNCEKQGEATLDEETFWGNRNTWKYHCCECKTTANESKLKFRLHGTARCTTCENDENERRLEMGEEVPEEWRMYKVIKCDVAYAAAVESTEYGQIKDKVRERTEGSGKRFKNTRERSNNKTGILRLAGLYFRKEKGELITEEQLKVAKEPQEEDEWTYTGREWTREEELTLQRTL</sequence>
<dbReference type="AlphaFoldDB" id="A0A9N8W217"/>
<dbReference type="EMBL" id="CAJVPK010000199">
    <property type="protein sequence ID" value="CAG8472342.1"/>
    <property type="molecule type" value="Genomic_DNA"/>
</dbReference>
<gene>
    <name evidence="1" type="ORF">DEBURN_LOCUS3222</name>
</gene>
<accession>A0A9N8W217</accession>
<proteinExistence type="predicted"/>
<protein>
    <submittedName>
        <fullName evidence="1">11825_t:CDS:1</fullName>
    </submittedName>
</protein>
<dbReference type="Proteomes" id="UP000789706">
    <property type="component" value="Unassembled WGS sequence"/>
</dbReference>
<reference evidence="1" key="1">
    <citation type="submission" date="2021-06" db="EMBL/GenBank/DDBJ databases">
        <authorList>
            <person name="Kallberg Y."/>
            <person name="Tangrot J."/>
            <person name="Rosling A."/>
        </authorList>
    </citation>
    <scope>NUCLEOTIDE SEQUENCE</scope>
    <source>
        <strain evidence="1">AZ414A</strain>
    </source>
</reference>
<organism evidence="1 2">
    <name type="scientific">Diversispora eburnea</name>
    <dbReference type="NCBI Taxonomy" id="1213867"/>
    <lineage>
        <taxon>Eukaryota</taxon>
        <taxon>Fungi</taxon>
        <taxon>Fungi incertae sedis</taxon>
        <taxon>Mucoromycota</taxon>
        <taxon>Glomeromycotina</taxon>
        <taxon>Glomeromycetes</taxon>
        <taxon>Diversisporales</taxon>
        <taxon>Diversisporaceae</taxon>
        <taxon>Diversispora</taxon>
    </lineage>
</organism>
<evidence type="ECO:0000313" key="2">
    <source>
        <dbReference type="Proteomes" id="UP000789706"/>
    </source>
</evidence>
<evidence type="ECO:0000313" key="1">
    <source>
        <dbReference type="EMBL" id="CAG8472342.1"/>
    </source>
</evidence>
<keyword evidence="2" id="KW-1185">Reference proteome</keyword>